<feature type="transmembrane region" description="Helical" evidence="2">
    <location>
        <begin position="118"/>
        <end position="137"/>
    </location>
</feature>
<comment type="caution">
    <text evidence="3">The sequence shown here is derived from an EMBL/GenBank/DDBJ whole genome shotgun (WGS) entry which is preliminary data.</text>
</comment>
<gene>
    <name evidence="3" type="ORF">ElyMa_005995300</name>
</gene>
<feature type="compositionally biased region" description="Polar residues" evidence="1">
    <location>
        <begin position="19"/>
        <end position="28"/>
    </location>
</feature>
<keyword evidence="4" id="KW-1185">Reference proteome</keyword>
<accession>A0AAV4GF22</accession>
<keyword evidence="2" id="KW-1133">Transmembrane helix</keyword>
<keyword evidence="2" id="KW-0472">Membrane</keyword>
<reference evidence="3 4" key="1">
    <citation type="journal article" date="2021" name="Elife">
        <title>Chloroplast acquisition without the gene transfer in kleptoplastic sea slugs, Plakobranchus ocellatus.</title>
        <authorList>
            <person name="Maeda T."/>
            <person name="Takahashi S."/>
            <person name="Yoshida T."/>
            <person name="Shimamura S."/>
            <person name="Takaki Y."/>
            <person name="Nagai Y."/>
            <person name="Toyoda A."/>
            <person name="Suzuki Y."/>
            <person name="Arimoto A."/>
            <person name="Ishii H."/>
            <person name="Satoh N."/>
            <person name="Nishiyama T."/>
            <person name="Hasebe M."/>
            <person name="Maruyama T."/>
            <person name="Minagawa J."/>
            <person name="Obokata J."/>
            <person name="Shigenobu S."/>
        </authorList>
    </citation>
    <scope>NUCLEOTIDE SEQUENCE [LARGE SCALE GENOMIC DNA]</scope>
</reference>
<dbReference type="AlphaFoldDB" id="A0AAV4GF22"/>
<evidence type="ECO:0000313" key="3">
    <source>
        <dbReference type="EMBL" id="GFR84292.1"/>
    </source>
</evidence>
<sequence>MFVLHRYTAEQEQKEEEVTSSAYDQTEGVNFALDSPLRQPSRQSRRRPSHPNHIINRARAAVSDSNSTSSSSNQKLDAFERPASVPPPPASNITRQRKPVTGVSRFWTRGYRLTSSELDWVFLVMFLLTSIIVYPVIMHVPGVF</sequence>
<evidence type="ECO:0000313" key="4">
    <source>
        <dbReference type="Proteomes" id="UP000762676"/>
    </source>
</evidence>
<keyword evidence="2" id="KW-0812">Transmembrane</keyword>
<dbReference type="Proteomes" id="UP000762676">
    <property type="component" value="Unassembled WGS sequence"/>
</dbReference>
<name>A0AAV4GF22_9GAST</name>
<protein>
    <submittedName>
        <fullName evidence="3">Uncharacterized protein</fullName>
    </submittedName>
</protein>
<organism evidence="3 4">
    <name type="scientific">Elysia marginata</name>
    <dbReference type="NCBI Taxonomy" id="1093978"/>
    <lineage>
        <taxon>Eukaryota</taxon>
        <taxon>Metazoa</taxon>
        <taxon>Spiralia</taxon>
        <taxon>Lophotrochozoa</taxon>
        <taxon>Mollusca</taxon>
        <taxon>Gastropoda</taxon>
        <taxon>Heterobranchia</taxon>
        <taxon>Euthyneura</taxon>
        <taxon>Panpulmonata</taxon>
        <taxon>Sacoglossa</taxon>
        <taxon>Placobranchoidea</taxon>
        <taxon>Plakobranchidae</taxon>
        <taxon>Elysia</taxon>
    </lineage>
</organism>
<proteinExistence type="predicted"/>
<dbReference type="EMBL" id="BMAT01012050">
    <property type="protein sequence ID" value="GFR84292.1"/>
    <property type="molecule type" value="Genomic_DNA"/>
</dbReference>
<evidence type="ECO:0000256" key="2">
    <source>
        <dbReference type="SAM" id="Phobius"/>
    </source>
</evidence>
<feature type="compositionally biased region" description="Low complexity" evidence="1">
    <location>
        <begin position="63"/>
        <end position="73"/>
    </location>
</feature>
<feature type="region of interest" description="Disordered" evidence="1">
    <location>
        <begin position="1"/>
        <end position="98"/>
    </location>
</feature>
<evidence type="ECO:0000256" key="1">
    <source>
        <dbReference type="SAM" id="MobiDB-lite"/>
    </source>
</evidence>